<organism evidence="1 2">
    <name type="scientific">Brevundimonas pondensis</name>
    <dbReference type="NCBI Taxonomy" id="2774189"/>
    <lineage>
        <taxon>Bacteria</taxon>
        <taxon>Pseudomonadati</taxon>
        <taxon>Pseudomonadota</taxon>
        <taxon>Alphaproteobacteria</taxon>
        <taxon>Caulobacterales</taxon>
        <taxon>Caulobacteraceae</taxon>
        <taxon>Brevundimonas</taxon>
    </lineage>
</organism>
<dbReference type="RefSeq" id="WP_207825306.1">
    <property type="nucleotide sequence ID" value="NZ_CP062006.1"/>
</dbReference>
<dbReference type="InterPro" id="IPR010710">
    <property type="entry name" value="DUF1289"/>
</dbReference>
<dbReference type="PANTHER" id="PTHR35175">
    <property type="entry name" value="DUF1289 DOMAIN-CONTAINING PROTEIN"/>
    <property type="match status" value="1"/>
</dbReference>
<name>A0ABX7SLL9_9CAUL</name>
<evidence type="ECO:0000313" key="1">
    <source>
        <dbReference type="EMBL" id="QTC88244.1"/>
    </source>
</evidence>
<sequence length="75" mass="7950">MSQPTASEPARPPRSIATPCVMVCTVDGASGLCLGCFRTLPEIATWSRKSDEERMAIMGELDGRKSLIDPALLGG</sequence>
<proteinExistence type="predicted"/>
<accession>A0ABX7SLL9</accession>
<dbReference type="EMBL" id="CP062006">
    <property type="protein sequence ID" value="QTC88244.1"/>
    <property type="molecule type" value="Genomic_DNA"/>
</dbReference>
<gene>
    <name evidence="1" type="ORF">IFE19_02220</name>
</gene>
<evidence type="ECO:0000313" key="2">
    <source>
        <dbReference type="Proteomes" id="UP000663942"/>
    </source>
</evidence>
<reference evidence="1 2" key="1">
    <citation type="submission" date="2020-09" db="EMBL/GenBank/DDBJ databases">
        <title>Brevundimonas sp. LVF1 isolated from an oligotrophic pond in Goettingen, Germany.</title>
        <authorList>
            <person name="Friedrich I."/>
            <person name="Klassen A."/>
            <person name="Neubauer H."/>
            <person name="Schneider D."/>
            <person name="Hertel R."/>
            <person name="Daniel R."/>
        </authorList>
    </citation>
    <scope>NUCLEOTIDE SEQUENCE [LARGE SCALE GENOMIC DNA]</scope>
    <source>
        <strain evidence="1 2">LVF1</strain>
    </source>
</reference>
<keyword evidence="2" id="KW-1185">Reference proteome</keyword>
<dbReference type="Pfam" id="PF06945">
    <property type="entry name" value="DUF1289"/>
    <property type="match status" value="1"/>
</dbReference>
<dbReference type="PANTHER" id="PTHR35175:SF2">
    <property type="entry name" value="DUF1289 DOMAIN-CONTAINING PROTEIN"/>
    <property type="match status" value="1"/>
</dbReference>
<protein>
    <submittedName>
        <fullName evidence="1">DUF1289 domain-containing protein</fullName>
    </submittedName>
</protein>
<dbReference type="Proteomes" id="UP000663942">
    <property type="component" value="Chromosome"/>
</dbReference>